<protein>
    <submittedName>
        <fullName evidence="2">Uncharacterized protein</fullName>
    </submittedName>
</protein>
<name>A0A9I9DDN7_CUCME</name>
<organism evidence="2">
    <name type="scientific">Cucumis melo</name>
    <name type="common">Muskmelon</name>
    <dbReference type="NCBI Taxonomy" id="3656"/>
    <lineage>
        <taxon>Eukaryota</taxon>
        <taxon>Viridiplantae</taxon>
        <taxon>Streptophyta</taxon>
        <taxon>Embryophyta</taxon>
        <taxon>Tracheophyta</taxon>
        <taxon>Spermatophyta</taxon>
        <taxon>Magnoliopsida</taxon>
        <taxon>eudicotyledons</taxon>
        <taxon>Gunneridae</taxon>
        <taxon>Pentapetalae</taxon>
        <taxon>rosids</taxon>
        <taxon>fabids</taxon>
        <taxon>Cucurbitales</taxon>
        <taxon>Cucurbitaceae</taxon>
        <taxon>Benincaseae</taxon>
        <taxon>Cucumis</taxon>
    </lineage>
</organism>
<evidence type="ECO:0000313" key="2">
    <source>
        <dbReference type="EnsemblPlants" id="MELO3C016886.2.1"/>
    </source>
</evidence>
<accession>A0A9I9DDN7</accession>
<sequence>MKERGGGGGAVQTTGHVEQSLMQSCPVEGTAIWALDDAEKKANATMQSPKEPRIRLVPGNGVDLE</sequence>
<dbReference type="Gramene" id="MELO3C016886.2.1">
    <property type="protein sequence ID" value="MELO3C016886.2.1"/>
    <property type="gene ID" value="MELO3C016886.2"/>
</dbReference>
<proteinExistence type="predicted"/>
<dbReference type="AlphaFoldDB" id="A0A9I9DDN7"/>
<evidence type="ECO:0000256" key="1">
    <source>
        <dbReference type="SAM" id="MobiDB-lite"/>
    </source>
</evidence>
<feature type="region of interest" description="Disordered" evidence="1">
    <location>
        <begin position="43"/>
        <end position="65"/>
    </location>
</feature>
<dbReference type="EnsemblPlants" id="MELO3C016886.2.1">
    <property type="protein sequence ID" value="MELO3C016886.2.1"/>
    <property type="gene ID" value="MELO3C016886.2"/>
</dbReference>
<reference evidence="2" key="1">
    <citation type="submission" date="2023-03" db="UniProtKB">
        <authorList>
            <consortium name="EnsemblPlants"/>
        </authorList>
    </citation>
    <scope>IDENTIFICATION</scope>
</reference>